<dbReference type="InterPro" id="IPR011583">
    <property type="entry name" value="Chitinase_II/V-like_cat"/>
</dbReference>
<comment type="caution">
    <text evidence="4">The sequence shown here is derived from an EMBL/GenBank/DDBJ whole genome shotgun (WGS) entry which is preliminary data.</text>
</comment>
<dbReference type="InterPro" id="IPR026444">
    <property type="entry name" value="Secre_tail"/>
</dbReference>
<dbReference type="InterPro" id="IPR029070">
    <property type="entry name" value="Chitinase_insertion_sf"/>
</dbReference>
<dbReference type="Gene3D" id="3.20.20.80">
    <property type="entry name" value="Glycosidases"/>
    <property type="match status" value="1"/>
</dbReference>
<evidence type="ECO:0000313" key="4">
    <source>
        <dbReference type="EMBL" id="KPJ71389.1"/>
    </source>
</evidence>
<dbReference type="SMART" id="SM00636">
    <property type="entry name" value="Glyco_18"/>
    <property type="match status" value="1"/>
</dbReference>
<dbReference type="Pfam" id="PF00704">
    <property type="entry name" value="Glyco_hydro_18"/>
    <property type="match status" value="1"/>
</dbReference>
<dbReference type="InterPro" id="IPR051887">
    <property type="entry name" value="GH18_Domain-Containing"/>
</dbReference>
<dbReference type="GO" id="GO:0016798">
    <property type="term" value="F:hydrolase activity, acting on glycosyl bonds"/>
    <property type="evidence" value="ECO:0007669"/>
    <property type="project" value="UniProtKB-KW"/>
</dbReference>
<dbReference type="GO" id="GO:0008061">
    <property type="term" value="F:chitin binding"/>
    <property type="evidence" value="ECO:0007669"/>
    <property type="project" value="InterPro"/>
</dbReference>
<keyword evidence="1" id="KW-0378">Hydrolase</keyword>
<evidence type="ECO:0000313" key="5">
    <source>
        <dbReference type="Proteomes" id="UP000051012"/>
    </source>
</evidence>
<sequence length="468" mass="53255">MNFFAIVTIIAQFTSIHEIEYNQYVNEAHWTPILTTPIQSSQTNPYAEGMFKNYYGYLPYWIDTIYYQYFQMDLLSHISYFSVEIDPLTGSLGLIPNQDRFLKVISDAHAAGVTVHMTFIIFGSSHVSNFLNNSAARDSAIHAMSNFINTYEIDGANIDFEFVTGSVRDSFNLFVDELCTTLWSHPDGRKELYLAMIAVPEWYPGYDLVYLSNHSDGLFIMGYDFHWSGSPTAGPVSPCIPSVFWGEYCVAKSIGSYKALGVDGSKIILGLPYYGYDWPTVSGDSGSATTGTGTGVIYYYAFQNANIHGLLWDEYSLTPWYKYFTTEWHQCWFDDSVSLDIKFGMVNDSLLQGAGCWALGYDRTYDHLWNTIRRNFWDSTSVIEYNNNFVTNSILLPTIFTKECVLSLPSTAASYEISLYDITGRKLTHLQSPADRTVKFGNHLPTGIYYVAVKSERELFWHKIIKIQ</sequence>
<evidence type="ECO:0000256" key="1">
    <source>
        <dbReference type="ARBA" id="ARBA00022801"/>
    </source>
</evidence>
<accession>A0A0S7Y9G4</accession>
<dbReference type="AlphaFoldDB" id="A0A0S7Y9G4"/>
<organism evidence="4 5">
    <name type="scientific">candidate division TA06 bacterium DG_78</name>
    <dbReference type="NCBI Taxonomy" id="1703772"/>
    <lineage>
        <taxon>Bacteria</taxon>
        <taxon>Bacteria division TA06</taxon>
    </lineage>
</organism>
<dbReference type="PANTHER" id="PTHR46290:SF1">
    <property type="entry name" value="DI-N-ACETYLCHITOBIASE"/>
    <property type="match status" value="1"/>
</dbReference>
<evidence type="ECO:0000256" key="2">
    <source>
        <dbReference type="ARBA" id="ARBA00023295"/>
    </source>
</evidence>
<dbReference type="PROSITE" id="PS51910">
    <property type="entry name" value="GH18_2"/>
    <property type="match status" value="1"/>
</dbReference>
<dbReference type="Proteomes" id="UP000051012">
    <property type="component" value="Unassembled WGS sequence"/>
</dbReference>
<protein>
    <recommendedName>
        <fullName evidence="3">GH18 domain-containing protein</fullName>
    </recommendedName>
</protein>
<name>A0A0S7Y9G4_UNCT6</name>
<feature type="domain" description="GH18" evidence="3">
    <location>
        <begin position="52"/>
        <end position="379"/>
    </location>
</feature>
<dbReference type="PANTHER" id="PTHR46290">
    <property type="entry name" value="DI-N-ACETYLCHITOBIASE"/>
    <property type="match status" value="1"/>
</dbReference>
<dbReference type="PATRIC" id="fig|1703772.3.peg.817"/>
<reference evidence="4 5" key="1">
    <citation type="journal article" date="2015" name="Microbiome">
        <title>Genomic resolution of linkages in carbon, nitrogen, and sulfur cycling among widespread estuary sediment bacteria.</title>
        <authorList>
            <person name="Baker B.J."/>
            <person name="Lazar C.S."/>
            <person name="Teske A.P."/>
            <person name="Dick G.J."/>
        </authorList>
    </citation>
    <scope>NUCLEOTIDE SEQUENCE [LARGE SCALE GENOMIC DNA]</scope>
    <source>
        <strain evidence="4">DG_78</strain>
    </source>
</reference>
<dbReference type="EMBL" id="LJNI01000127">
    <property type="protein sequence ID" value="KPJ71389.1"/>
    <property type="molecule type" value="Genomic_DNA"/>
</dbReference>
<dbReference type="NCBIfam" id="TIGR04183">
    <property type="entry name" value="Por_Secre_tail"/>
    <property type="match status" value="1"/>
</dbReference>
<dbReference type="SUPFAM" id="SSF51445">
    <property type="entry name" value="(Trans)glycosidases"/>
    <property type="match status" value="1"/>
</dbReference>
<dbReference type="Gene3D" id="3.10.50.10">
    <property type="match status" value="1"/>
</dbReference>
<dbReference type="GO" id="GO:0009313">
    <property type="term" value="P:oligosaccharide catabolic process"/>
    <property type="evidence" value="ECO:0007669"/>
    <property type="project" value="TreeGrafter"/>
</dbReference>
<proteinExistence type="predicted"/>
<dbReference type="InterPro" id="IPR001223">
    <property type="entry name" value="Glyco_hydro18_cat"/>
</dbReference>
<gene>
    <name evidence="4" type="ORF">AMJ52_08635</name>
</gene>
<evidence type="ECO:0000259" key="3">
    <source>
        <dbReference type="PROSITE" id="PS51910"/>
    </source>
</evidence>
<dbReference type="InterPro" id="IPR017853">
    <property type="entry name" value="GH"/>
</dbReference>
<keyword evidence="2" id="KW-0326">Glycosidase</keyword>